<dbReference type="Pfam" id="PF01052">
    <property type="entry name" value="FliMN_C"/>
    <property type="match status" value="1"/>
</dbReference>
<keyword evidence="4" id="KW-0283">Flagellar rotation</keyword>
<evidence type="ECO:0000256" key="6">
    <source>
        <dbReference type="ARBA" id="ARBA00025044"/>
    </source>
</evidence>
<protein>
    <submittedName>
        <fullName evidence="9">FliM/FliN family flagellar motor switch protein</fullName>
    </submittedName>
</protein>
<dbReference type="Gene3D" id="2.30.330.10">
    <property type="entry name" value="SpoA-like"/>
    <property type="match status" value="1"/>
</dbReference>
<evidence type="ECO:0000256" key="7">
    <source>
        <dbReference type="SAM" id="MobiDB-lite"/>
    </source>
</evidence>
<proteinExistence type="predicted"/>
<organism evidence="9 10">
    <name type="scientific">Ruixingdingia sedimenti</name>
    <dbReference type="NCBI Taxonomy" id="3073604"/>
    <lineage>
        <taxon>Bacteria</taxon>
        <taxon>Pseudomonadati</taxon>
        <taxon>Pseudomonadota</taxon>
        <taxon>Alphaproteobacteria</taxon>
        <taxon>Rhodobacterales</taxon>
        <taxon>Paracoccaceae</taxon>
        <taxon>Ruixingdingia</taxon>
    </lineage>
</organism>
<comment type="caution">
    <text evidence="9">The sequence shown here is derived from an EMBL/GenBank/DDBJ whole genome shotgun (WGS) entry which is preliminary data.</text>
</comment>
<evidence type="ECO:0000256" key="3">
    <source>
        <dbReference type="ARBA" id="ARBA00022500"/>
    </source>
</evidence>
<dbReference type="InterPro" id="IPR001543">
    <property type="entry name" value="FliN-like_C"/>
</dbReference>
<feature type="compositionally biased region" description="Pro residues" evidence="7">
    <location>
        <begin position="313"/>
        <end position="325"/>
    </location>
</feature>
<evidence type="ECO:0000256" key="4">
    <source>
        <dbReference type="ARBA" id="ARBA00022779"/>
    </source>
</evidence>
<evidence type="ECO:0000313" key="9">
    <source>
        <dbReference type="EMBL" id="MDR5652087.1"/>
    </source>
</evidence>
<keyword evidence="3" id="KW-0145">Chemotaxis</keyword>
<comment type="function">
    <text evidence="6">FliM is one of three proteins (FliG, FliN, FliM) that forms the rotor-mounted switch complex (C ring), located at the base of the basal body. This complex interacts with the CheY and CheZ chemotaxis proteins, in addition to contacting components of the motor that determine the direction of flagellar rotation.</text>
</comment>
<evidence type="ECO:0000256" key="1">
    <source>
        <dbReference type="ARBA" id="ARBA00004202"/>
    </source>
</evidence>
<dbReference type="Proteomes" id="UP001247754">
    <property type="component" value="Unassembled WGS sequence"/>
</dbReference>
<keyword evidence="9" id="KW-0966">Cell projection</keyword>
<dbReference type="InterPro" id="IPR028976">
    <property type="entry name" value="CheC-like_sf"/>
</dbReference>
<feature type="domain" description="Flagellar motor switch protein FliN-like C-terminal" evidence="8">
    <location>
        <begin position="231"/>
        <end position="300"/>
    </location>
</feature>
<keyword evidence="2" id="KW-1003">Cell membrane</keyword>
<dbReference type="InterPro" id="IPR036429">
    <property type="entry name" value="SpoA-like_sf"/>
</dbReference>
<reference evidence="9 10" key="1">
    <citation type="submission" date="2023-09" db="EMBL/GenBank/DDBJ databases">
        <title>Xinfangfangia sedmenti sp. nov., isolated the sedment.</title>
        <authorList>
            <person name="Xu L."/>
        </authorList>
    </citation>
    <scope>NUCLEOTIDE SEQUENCE [LARGE SCALE GENOMIC DNA]</scope>
    <source>
        <strain evidence="9 10">LG-4</strain>
    </source>
</reference>
<keyword evidence="5" id="KW-0472">Membrane</keyword>
<feature type="region of interest" description="Disordered" evidence="7">
    <location>
        <begin position="301"/>
        <end position="332"/>
    </location>
</feature>
<dbReference type="RefSeq" id="WP_310456332.1">
    <property type="nucleotide sequence ID" value="NZ_JAVKPH010000004.1"/>
</dbReference>
<dbReference type="SUPFAM" id="SSF101801">
    <property type="entry name" value="Surface presentation of antigens (SPOA)"/>
    <property type="match status" value="1"/>
</dbReference>
<keyword evidence="9" id="KW-0969">Cilium</keyword>
<comment type="subcellular location">
    <subcellularLocation>
        <location evidence="1">Cell membrane</location>
        <topology evidence="1">Peripheral membrane protein</topology>
    </subcellularLocation>
</comment>
<evidence type="ECO:0000313" key="10">
    <source>
        <dbReference type="Proteomes" id="UP001247754"/>
    </source>
</evidence>
<name>A0ABU1F5E5_9RHOB</name>
<keyword evidence="10" id="KW-1185">Reference proteome</keyword>
<evidence type="ECO:0000256" key="5">
    <source>
        <dbReference type="ARBA" id="ARBA00023136"/>
    </source>
</evidence>
<dbReference type="Gene3D" id="3.40.1550.10">
    <property type="entry name" value="CheC-like"/>
    <property type="match status" value="1"/>
</dbReference>
<evidence type="ECO:0000259" key="8">
    <source>
        <dbReference type="Pfam" id="PF01052"/>
    </source>
</evidence>
<dbReference type="EMBL" id="JAVKPH010000004">
    <property type="protein sequence ID" value="MDR5652087.1"/>
    <property type="molecule type" value="Genomic_DNA"/>
</dbReference>
<gene>
    <name evidence="9" type="ORF">RGD00_05715</name>
</gene>
<evidence type="ECO:0000256" key="2">
    <source>
        <dbReference type="ARBA" id="ARBA00022475"/>
    </source>
</evidence>
<sequence length="332" mass="33926">MAAGGRDAIRRKIGAAQTAGMQGDGGAETGARAWRLSLGRAAQAELGLALEVTALAEGRRSLPELLELLPERALLAVLEGPRDGLGVLALSPDLLAAVIEMQTIGRLAPVPPLPRRPTRTDAAMAAGLIDRALADLDQALAEVEDRVWASGFRYASFLEDARPLGLMLEDQAYRTLSATLDIGAGLRQGAALLALPAAGRGTRPATPAPAPGARAGAAQARAWTAGMEAVVMATQVRLDGAIARIRLPLSAVLGLAPGAVLPLGAAALDAVALETADGGRIALCRLGQNRGQRALRLTRVEDLPVPPDTAAAPPRPAAVPTPAAPAPLARSA</sequence>
<keyword evidence="9" id="KW-0282">Flagellum</keyword>
<accession>A0ABU1F5E5</accession>